<gene>
    <name evidence="1" type="ORF">CLV67_104348</name>
</gene>
<name>A0A2T0KHB6_9ACTN</name>
<organism evidence="1 2">
    <name type="scientific">Actinoplanes italicus</name>
    <dbReference type="NCBI Taxonomy" id="113567"/>
    <lineage>
        <taxon>Bacteria</taxon>
        <taxon>Bacillati</taxon>
        <taxon>Actinomycetota</taxon>
        <taxon>Actinomycetes</taxon>
        <taxon>Micromonosporales</taxon>
        <taxon>Micromonosporaceae</taxon>
        <taxon>Actinoplanes</taxon>
    </lineage>
</organism>
<protein>
    <submittedName>
        <fullName evidence="1">Uncharacterized protein</fullName>
    </submittedName>
</protein>
<dbReference type="AlphaFoldDB" id="A0A2T0KHB6"/>
<evidence type="ECO:0000313" key="2">
    <source>
        <dbReference type="Proteomes" id="UP000239415"/>
    </source>
</evidence>
<keyword evidence="2" id="KW-1185">Reference proteome</keyword>
<evidence type="ECO:0000313" key="1">
    <source>
        <dbReference type="EMBL" id="PRX22820.1"/>
    </source>
</evidence>
<accession>A0A2T0KHB6</accession>
<proteinExistence type="predicted"/>
<comment type="caution">
    <text evidence="1">The sequence shown here is derived from an EMBL/GenBank/DDBJ whole genome shotgun (WGS) entry which is preliminary data.</text>
</comment>
<sequence length="309" mass="34828">MTNVNPNRRAAQPPVFDNRRQDAGTLVRRALVTRGARDFARGESVFRKKDEDHRERILRALQRPPEPVEVRAALKWRHLADPWRLWLRRSAAGVDLFNRWTESSEHVEMLGEDAYREQLVRLLSRAVPRDCAASGFGCTRRIDRSCREPEICSQNPPATAGEAVHREGPLPGGCDRYFGWWGGSSVLRVAFSAGDRHRAVHWDGRLWIDGLPIADDQTLDEYGRWLDDRFFVILAEGPPDHPAQTFTWDTPVSTIRSVVVHDADQGSTTVLTPTAEETWTNPTVVRNGAVLLIHPDQAGSAPDRTLPVP</sequence>
<dbReference type="Proteomes" id="UP000239415">
    <property type="component" value="Unassembled WGS sequence"/>
</dbReference>
<reference evidence="1 2" key="1">
    <citation type="submission" date="2018-03" db="EMBL/GenBank/DDBJ databases">
        <title>Genomic Encyclopedia of Archaeal and Bacterial Type Strains, Phase II (KMG-II): from individual species to whole genera.</title>
        <authorList>
            <person name="Goeker M."/>
        </authorList>
    </citation>
    <scope>NUCLEOTIDE SEQUENCE [LARGE SCALE GENOMIC DNA]</scope>
    <source>
        <strain evidence="1 2">DSM 43146</strain>
    </source>
</reference>
<dbReference type="EMBL" id="PVMZ01000004">
    <property type="protein sequence ID" value="PRX22820.1"/>
    <property type="molecule type" value="Genomic_DNA"/>
</dbReference>